<organism evidence="3 4">
    <name type="scientific">Eiseniibacteriota bacterium</name>
    <dbReference type="NCBI Taxonomy" id="2212470"/>
    <lineage>
        <taxon>Bacteria</taxon>
        <taxon>Candidatus Eiseniibacteriota</taxon>
    </lineage>
</organism>
<evidence type="ECO:0000256" key="1">
    <source>
        <dbReference type="SAM" id="Coils"/>
    </source>
</evidence>
<sequence>MSKFDLRDISQRLSGSKNADALVSEFLGYLQAVRSDWRATLAFYEVSRDALVSLYAREGHRLMRRDINLPVDRLPPRLVRKFFHPSAFFNGTDRRSLLANLFQNSPFYEPDRTESAGLKELTPLTDWESCLCMPLADQEDLLAMLVLVSPDRGAFGNRVVNDLMPIKSMAALALAQHLHRAARAQRQGEDGGAAAATTAAADFQERIRRLNQHTVELADENQAKAERLQALTREIELLDQDSSEYQQELAQVKDQMQALEEQSAAATEHLNDAYAQLNLTQERMTELERTVGFLKDVFQAMALEHDRHDVSETLVDWFSEHFNIERCSLMVLDPGRDTLRIAAQRGIDPGVAARVRVRLGQGIAGWVAQNRKPLFVRVKSDARVVPYTAQDVYNSDSFIAVPLIHAGQMAGVLNLSNKQSGLPFDELDLDRALLAGSLLAMTLAGQEEARRSAAWA</sequence>
<feature type="coiled-coil region" evidence="1">
    <location>
        <begin position="214"/>
        <end position="290"/>
    </location>
</feature>
<evidence type="ECO:0000259" key="2">
    <source>
        <dbReference type="SMART" id="SM00065"/>
    </source>
</evidence>
<gene>
    <name evidence="3" type="ORF">E6K81_14470</name>
</gene>
<dbReference type="SMART" id="SM00065">
    <property type="entry name" value="GAF"/>
    <property type="match status" value="1"/>
</dbReference>
<proteinExistence type="predicted"/>
<comment type="caution">
    <text evidence="3">The sequence shown here is derived from an EMBL/GenBank/DDBJ whole genome shotgun (WGS) entry which is preliminary data.</text>
</comment>
<dbReference type="Pfam" id="PF13185">
    <property type="entry name" value="GAF_2"/>
    <property type="match status" value="1"/>
</dbReference>
<dbReference type="EMBL" id="VBPB01000294">
    <property type="protein sequence ID" value="TMQ69624.1"/>
    <property type="molecule type" value="Genomic_DNA"/>
</dbReference>
<dbReference type="Gene3D" id="3.30.450.40">
    <property type="match status" value="2"/>
</dbReference>
<dbReference type="InterPro" id="IPR029016">
    <property type="entry name" value="GAF-like_dom_sf"/>
</dbReference>
<keyword evidence="1" id="KW-0175">Coiled coil</keyword>
<name>A0A538U161_UNCEI</name>
<feature type="domain" description="GAF" evidence="2">
    <location>
        <begin position="306"/>
        <end position="453"/>
    </location>
</feature>
<protein>
    <submittedName>
        <fullName evidence="3">GAF domain-containing protein</fullName>
    </submittedName>
</protein>
<dbReference type="AlphaFoldDB" id="A0A538U161"/>
<reference evidence="3 4" key="1">
    <citation type="journal article" date="2019" name="Nat. Microbiol.">
        <title>Mediterranean grassland soil C-N compound turnover is dependent on rainfall and depth, and is mediated by genomically divergent microorganisms.</title>
        <authorList>
            <person name="Diamond S."/>
            <person name="Andeer P.F."/>
            <person name="Li Z."/>
            <person name="Crits-Christoph A."/>
            <person name="Burstein D."/>
            <person name="Anantharaman K."/>
            <person name="Lane K.R."/>
            <person name="Thomas B.C."/>
            <person name="Pan C."/>
            <person name="Northen T.R."/>
            <person name="Banfield J.F."/>
        </authorList>
    </citation>
    <scope>NUCLEOTIDE SEQUENCE [LARGE SCALE GENOMIC DNA]</scope>
    <source>
        <strain evidence="3">WS_11</strain>
    </source>
</reference>
<dbReference type="Proteomes" id="UP000319771">
    <property type="component" value="Unassembled WGS sequence"/>
</dbReference>
<evidence type="ECO:0000313" key="4">
    <source>
        <dbReference type="Proteomes" id="UP000319771"/>
    </source>
</evidence>
<evidence type="ECO:0000313" key="3">
    <source>
        <dbReference type="EMBL" id="TMQ69624.1"/>
    </source>
</evidence>
<dbReference type="SUPFAM" id="SSF55781">
    <property type="entry name" value="GAF domain-like"/>
    <property type="match status" value="2"/>
</dbReference>
<accession>A0A538U161</accession>
<dbReference type="InterPro" id="IPR003018">
    <property type="entry name" value="GAF"/>
</dbReference>